<feature type="region of interest" description="Disordered" evidence="1">
    <location>
        <begin position="28"/>
        <end position="50"/>
    </location>
</feature>
<evidence type="ECO:0000256" key="2">
    <source>
        <dbReference type="SAM" id="SignalP"/>
    </source>
</evidence>
<accession>A0ABW2HW72</accession>
<proteinExistence type="predicted"/>
<protein>
    <recommendedName>
        <fullName evidence="5">Lipoprotein LprG</fullName>
    </recommendedName>
</protein>
<evidence type="ECO:0000256" key="1">
    <source>
        <dbReference type="SAM" id="MobiDB-lite"/>
    </source>
</evidence>
<gene>
    <name evidence="3" type="ORF">ACFQS1_25755</name>
</gene>
<dbReference type="RefSeq" id="WP_378972972.1">
    <property type="nucleotide sequence ID" value="NZ_JBHTBJ010000022.1"/>
</dbReference>
<reference evidence="4" key="1">
    <citation type="journal article" date="2019" name="Int. J. Syst. Evol. Microbiol.">
        <title>The Global Catalogue of Microorganisms (GCM) 10K type strain sequencing project: providing services to taxonomists for standard genome sequencing and annotation.</title>
        <authorList>
            <consortium name="The Broad Institute Genomics Platform"/>
            <consortium name="The Broad Institute Genome Sequencing Center for Infectious Disease"/>
            <person name="Wu L."/>
            <person name="Ma J."/>
        </authorList>
    </citation>
    <scope>NUCLEOTIDE SEQUENCE [LARGE SCALE GENOMIC DNA]</scope>
    <source>
        <strain evidence="4">XZYJT-10</strain>
    </source>
</reference>
<sequence length="263" mass="26321">MRTPRLAGLGLATMATVAFAMAGCGDNTPTTTPTTSPSAPAGSPAATSSADPAAVSKLSAAVDQLDSTSFTLTATSGSGFRTTAEIDAPGGKATAQLTASGPNAELNVKTLLIGDDLYAQVPGITKAGTWTHVDGSRLPEGANIGLRPGQIDPVNTANLLKATTDVKATSDTTYTGSVDLSKAAGVAGLGQITVAASGAPVQNVPFTATLDAQGRLSTLTVDLPQAEPLQVKYENYGRPVNVAAPAANEITEAPDSFYSSLGS</sequence>
<dbReference type="SUPFAM" id="SSF89392">
    <property type="entry name" value="Prokaryotic lipoproteins and lipoprotein localization factors"/>
    <property type="match status" value="1"/>
</dbReference>
<dbReference type="EMBL" id="JBHTBJ010000022">
    <property type="protein sequence ID" value="MFC7277413.1"/>
    <property type="molecule type" value="Genomic_DNA"/>
</dbReference>
<evidence type="ECO:0008006" key="5">
    <source>
        <dbReference type="Google" id="ProtNLM"/>
    </source>
</evidence>
<comment type="caution">
    <text evidence="3">The sequence shown here is derived from an EMBL/GenBank/DDBJ whole genome shotgun (WGS) entry which is preliminary data.</text>
</comment>
<name>A0ABW2HW72_9ACTN</name>
<keyword evidence="2" id="KW-0732">Signal</keyword>
<feature type="signal peptide" evidence="2">
    <location>
        <begin position="1"/>
        <end position="20"/>
    </location>
</feature>
<feature type="chain" id="PRO_5045575198" description="Lipoprotein LprG" evidence="2">
    <location>
        <begin position="21"/>
        <end position="263"/>
    </location>
</feature>
<dbReference type="PROSITE" id="PS51257">
    <property type="entry name" value="PROKAR_LIPOPROTEIN"/>
    <property type="match status" value="1"/>
</dbReference>
<evidence type="ECO:0000313" key="4">
    <source>
        <dbReference type="Proteomes" id="UP001596548"/>
    </source>
</evidence>
<evidence type="ECO:0000313" key="3">
    <source>
        <dbReference type="EMBL" id="MFC7277413.1"/>
    </source>
</evidence>
<dbReference type="Proteomes" id="UP001596548">
    <property type="component" value="Unassembled WGS sequence"/>
</dbReference>
<organism evidence="3 4">
    <name type="scientific">Paractinoplanes rhizophilus</name>
    <dbReference type="NCBI Taxonomy" id="1416877"/>
    <lineage>
        <taxon>Bacteria</taxon>
        <taxon>Bacillati</taxon>
        <taxon>Actinomycetota</taxon>
        <taxon>Actinomycetes</taxon>
        <taxon>Micromonosporales</taxon>
        <taxon>Micromonosporaceae</taxon>
        <taxon>Paractinoplanes</taxon>
    </lineage>
</organism>
<keyword evidence="4" id="KW-1185">Reference proteome</keyword>
<dbReference type="InterPro" id="IPR029046">
    <property type="entry name" value="LolA/LolB/LppX"/>
</dbReference>
<dbReference type="Gene3D" id="2.50.20.20">
    <property type="match status" value="1"/>
</dbReference>